<sequence>MKKIRDFFNQGGLLLFVLGRILAGIPIIFALSLLVFLATQALPGDAAAAYLGNSATPELLATLREQLRLNDPLWLQYVRWASGAAQFDFGMTLSGEATVSSILSERIQNTLILMASSGIVAIPLSIFIGVYAAVRRGKIFDNVSSSITLVFAALPEFVVAIFVVFLLATNVFQVFPAISFLNPGTLAWSQPMSLVLPSLTLILAVTPYVSRIMRGSMIEVMESEYIQMARLKGLSERTVILRHALPNAIAPTIQVIALQLAWLAGGVVVVEAVFAYPGIGTVMIEAVLGRNIPIVQAITLLIAALYVVLNILADIGTILSTPRLRTKYARKNDTSDVFAAMDGDQ</sequence>
<dbReference type="CDD" id="cd06261">
    <property type="entry name" value="TM_PBP2"/>
    <property type="match status" value="1"/>
</dbReference>
<evidence type="ECO:0000256" key="7">
    <source>
        <dbReference type="SAM" id="Phobius"/>
    </source>
</evidence>
<keyword evidence="3" id="KW-1003">Cell membrane</keyword>
<feature type="transmembrane region" description="Helical" evidence="7">
    <location>
        <begin position="111"/>
        <end position="134"/>
    </location>
</feature>
<dbReference type="Pfam" id="PF00528">
    <property type="entry name" value="BPD_transp_1"/>
    <property type="match status" value="1"/>
</dbReference>
<evidence type="ECO:0000256" key="4">
    <source>
        <dbReference type="ARBA" id="ARBA00022692"/>
    </source>
</evidence>
<evidence type="ECO:0000256" key="6">
    <source>
        <dbReference type="ARBA" id="ARBA00023136"/>
    </source>
</evidence>
<dbReference type="InterPro" id="IPR045621">
    <property type="entry name" value="BPD_transp_1_N"/>
</dbReference>
<evidence type="ECO:0000313" key="9">
    <source>
        <dbReference type="EMBL" id="CAB4561186.1"/>
    </source>
</evidence>
<evidence type="ECO:0000256" key="3">
    <source>
        <dbReference type="ARBA" id="ARBA00022475"/>
    </source>
</evidence>
<comment type="subcellular location">
    <subcellularLocation>
        <location evidence="1">Cell membrane</location>
        <topology evidence="1">Multi-pass membrane protein</topology>
    </subcellularLocation>
</comment>
<organism evidence="9">
    <name type="scientific">freshwater metagenome</name>
    <dbReference type="NCBI Taxonomy" id="449393"/>
    <lineage>
        <taxon>unclassified sequences</taxon>
        <taxon>metagenomes</taxon>
        <taxon>ecological metagenomes</taxon>
    </lineage>
</organism>
<dbReference type="GO" id="GO:0055085">
    <property type="term" value="P:transmembrane transport"/>
    <property type="evidence" value="ECO:0007669"/>
    <property type="project" value="InterPro"/>
</dbReference>
<feature type="transmembrane region" description="Helical" evidence="7">
    <location>
        <begin position="255"/>
        <end position="277"/>
    </location>
</feature>
<feature type="domain" description="ABC transmembrane type-1" evidence="8">
    <location>
        <begin position="107"/>
        <end position="313"/>
    </location>
</feature>
<dbReference type="InterPro" id="IPR000515">
    <property type="entry name" value="MetI-like"/>
</dbReference>
<evidence type="ECO:0000256" key="5">
    <source>
        <dbReference type="ARBA" id="ARBA00022989"/>
    </source>
</evidence>
<dbReference type="Gene3D" id="1.10.3720.10">
    <property type="entry name" value="MetI-like"/>
    <property type="match status" value="1"/>
</dbReference>
<keyword evidence="6 7" id="KW-0472">Membrane</keyword>
<name>A0A6J6DCT3_9ZZZZ</name>
<dbReference type="GO" id="GO:0005886">
    <property type="term" value="C:plasma membrane"/>
    <property type="evidence" value="ECO:0007669"/>
    <property type="project" value="UniProtKB-SubCell"/>
</dbReference>
<evidence type="ECO:0000256" key="1">
    <source>
        <dbReference type="ARBA" id="ARBA00004651"/>
    </source>
</evidence>
<dbReference type="PROSITE" id="PS50928">
    <property type="entry name" value="ABC_TM1"/>
    <property type="match status" value="1"/>
</dbReference>
<keyword evidence="5 7" id="KW-1133">Transmembrane helix</keyword>
<dbReference type="AlphaFoldDB" id="A0A6J6DCT3"/>
<accession>A0A6J6DCT3</accession>
<feature type="transmembrane region" description="Helical" evidence="7">
    <location>
        <begin position="12"/>
        <end position="37"/>
    </location>
</feature>
<dbReference type="PANTHER" id="PTHR43163:SF6">
    <property type="entry name" value="DIPEPTIDE TRANSPORT SYSTEM PERMEASE PROTEIN DPPB-RELATED"/>
    <property type="match status" value="1"/>
</dbReference>
<proteinExistence type="predicted"/>
<evidence type="ECO:0000256" key="2">
    <source>
        <dbReference type="ARBA" id="ARBA00022448"/>
    </source>
</evidence>
<feature type="transmembrane region" description="Helical" evidence="7">
    <location>
        <begin position="146"/>
        <end position="168"/>
    </location>
</feature>
<dbReference type="PANTHER" id="PTHR43163">
    <property type="entry name" value="DIPEPTIDE TRANSPORT SYSTEM PERMEASE PROTEIN DPPB-RELATED"/>
    <property type="match status" value="1"/>
</dbReference>
<dbReference type="SUPFAM" id="SSF161098">
    <property type="entry name" value="MetI-like"/>
    <property type="match status" value="1"/>
</dbReference>
<keyword evidence="4 7" id="KW-0812">Transmembrane</keyword>
<evidence type="ECO:0000259" key="8">
    <source>
        <dbReference type="PROSITE" id="PS50928"/>
    </source>
</evidence>
<protein>
    <submittedName>
        <fullName evidence="9">Unannotated protein</fullName>
    </submittedName>
</protein>
<dbReference type="InterPro" id="IPR035906">
    <property type="entry name" value="MetI-like_sf"/>
</dbReference>
<dbReference type="Pfam" id="PF19300">
    <property type="entry name" value="BPD_transp_1_N"/>
    <property type="match status" value="1"/>
</dbReference>
<gene>
    <name evidence="9" type="ORF">UFOPK1643_00189</name>
</gene>
<feature type="transmembrane region" description="Helical" evidence="7">
    <location>
        <begin position="297"/>
        <end position="321"/>
    </location>
</feature>
<keyword evidence="2" id="KW-0813">Transport</keyword>
<reference evidence="9" key="1">
    <citation type="submission" date="2020-05" db="EMBL/GenBank/DDBJ databases">
        <authorList>
            <person name="Chiriac C."/>
            <person name="Salcher M."/>
            <person name="Ghai R."/>
            <person name="Kavagutti S V."/>
        </authorList>
    </citation>
    <scope>NUCLEOTIDE SEQUENCE</scope>
</reference>
<feature type="transmembrane region" description="Helical" evidence="7">
    <location>
        <begin position="188"/>
        <end position="209"/>
    </location>
</feature>
<dbReference type="EMBL" id="CAEZTK010000007">
    <property type="protein sequence ID" value="CAB4561186.1"/>
    <property type="molecule type" value="Genomic_DNA"/>
</dbReference>